<dbReference type="InterPro" id="IPR019734">
    <property type="entry name" value="TPR_rpt"/>
</dbReference>
<dbReference type="eggNOG" id="COG0457">
    <property type="taxonomic scope" value="Bacteria"/>
</dbReference>
<dbReference type="EMBL" id="ABXB03000002">
    <property type="protein sequence ID" value="EFA23219.1"/>
    <property type="molecule type" value="Genomic_DNA"/>
</dbReference>
<evidence type="ECO:0000256" key="1">
    <source>
        <dbReference type="SAM" id="MobiDB-lite"/>
    </source>
</evidence>
<gene>
    <name evidence="2" type="ORF">BIFGAL_03336</name>
</gene>
<evidence type="ECO:0000313" key="3">
    <source>
        <dbReference type="Proteomes" id="UP000003656"/>
    </source>
</evidence>
<sequence>MARMKNKNASTSAWRHHAKRTPSTPHTQGAAAVTAEQVRSMLESFAKNHVVTLSALTKRRIYKDFPNVPQGVSLGWAQLPERQGQGFMLGIFLDAQRIIPLSYADTQGHVFTEARPMHDTHTAEPVFAFVKDHDGVLPDSSRFSSRMPYGKTMGKQADGTRLRAVVAGNIVGRGEDGRMLWLASWLKSANRYSLEQLRTPLPANLRTNLRYRDAMAIAYFAAYFVPQQLHVLIGYGSGNIFRRLGREAPLSAIRRSVADTAAAERKGLRVSGLEQFFTDLMSEVNALTPINGLEAEHGAEPLRLTTSPLSDTYSFQWTHGLPFDAALQSLRLEGNLNRFAAVSAWLEHNDLQGLQPIEDTVTREQAALIDQALLRNPALLALGAPSRLGQQDQLQHEYVDVLREDGFLAINDIIELAGRITARFAQADTDMASPESNGNEGPRKSTTQQTLHDDRSNSTAEPGQRNKHAPISEWVYRRAMATMLRKLRLPFRFDTEFRVNLEEGRVAIAVTQAGPALMPAREYDTERRQWRQLSDQERANRSVNYNLRVALIMAALAFGADESIGEVDVRIDSIGLEEAVARQDSAIEAMVPDALNTFERLQKPSSDTVEKRVTSTQPTSAVADTDQPSKTVDSYAQSDVDSEFEQLMQGIDIDEVVFSEQFDQQDKLESSYDADNGIEVSVVRSRDDGQSDPLADLQSMPTMQPLVSVTLTRQQFLEHMAAVGLADPLATMRLFNATLDIDSTAGLVPTVPPFSLQDERFGPKDAQRAPEAENVPLSDHAAFLLGTNDTFGLAIERDDLLSYAMQTFQRLAENQTADPASRALQASRMIERINDPELYLKASDIATALIDGQSLQGMTFSWSRELSQERTKARDLLFSGQIEDAVTHAEHMLARYDGRFHDVHETMPADGNTPRDAVPRYFNSYAERVVYNKLFATAGERLTLVPNDLVYAHLELAELLSQLRGPEAALPHLNQVVAYAPAYAQAHLRLAMQLYRMEDWDSVKAVALNALRVSLDRESAADAYHYLGYTAWMRDEFEVAMACYALSAALVPGNAYRTDQMRELMDRMQSQCIPVPSSLNDVARVLTKAGMPLWPSSEIADIVGPAARVAVDQGLFVPGRTLAVADARLSEALGRGTAAMEQVQMQFWRSLNE</sequence>
<evidence type="ECO:0000313" key="2">
    <source>
        <dbReference type="EMBL" id="EFA23219.1"/>
    </source>
</evidence>
<dbReference type="SUPFAM" id="SSF48452">
    <property type="entry name" value="TPR-like"/>
    <property type="match status" value="1"/>
</dbReference>
<dbReference type="STRING" id="561180.BIFGAL_03336"/>
<dbReference type="AlphaFoldDB" id="D1NU15"/>
<feature type="compositionally biased region" description="Polar residues" evidence="1">
    <location>
        <begin position="614"/>
        <end position="633"/>
    </location>
</feature>
<comment type="caution">
    <text evidence="2">The sequence shown here is derived from an EMBL/GenBank/DDBJ whole genome shotgun (WGS) entry which is preliminary data.</text>
</comment>
<dbReference type="Gene3D" id="1.25.40.10">
    <property type="entry name" value="Tetratricopeptide repeat domain"/>
    <property type="match status" value="1"/>
</dbReference>
<proteinExistence type="predicted"/>
<protein>
    <submittedName>
        <fullName evidence="2">Tetratricopeptide repeat protein</fullName>
    </submittedName>
</protein>
<accession>D1NU15</accession>
<feature type="compositionally biased region" description="Polar residues" evidence="1">
    <location>
        <begin position="434"/>
        <end position="450"/>
    </location>
</feature>
<dbReference type="SMART" id="SM00028">
    <property type="entry name" value="TPR"/>
    <property type="match status" value="3"/>
</dbReference>
<feature type="region of interest" description="Disordered" evidence="1">
    <location>
        <begin position="1"/>
        <end position="31"/>
    </location>
</feature>
<dbReference type="Proteomes" id="UP000003656">
    <property type="component" value="Unassembled WGS sequence"/>
</dbReference>
<dbReference type="RefSeq" id="WP_006294780.1">
    <property type="nucleotide sequence ID" value="NZ_ABXB03000002.1"/>
</dbReference>
<dbReference type="OrthoDB" id="3185166at2"/>
<feature type="region of interest" description="Disordered" evidence="1">
    <location>
        <begin position="602"/>
        <end position="633"/>
    </location>
</feature>
<organism evidence="2 3">
    <name type="scientific">Bifidobacterium gallicum DSM 20093 = LMG 11596</name>
    <dbReference type="NCBI Taxonomy" id="561180"/>
    <lineage>
        <taxon>Bacteria</taxon>
        <taxon>Bacillati</taxon>
        <taxon>Actinomycetota</taxon>
        <taxon>Actinomycetes</taxon>
        <taxon>Bifidobacteriales</taxon>
        <taxon>Bifidobacteriaceae</taxon>
        <taxon>Bifidobacterium</taxon>
    </lineage>
</organism>
<feature type="region of interest" description="Disordered" evidence="1">
    <location>
        <begin position="430"/>
        <end position="467"/>
    </location>
</feature>
<name>D1NU15_9BIFI</name>
<reference evidence="2 3" key="1">
    <citation type="submission" date="2009-11" db="EMBL/GenBank/DDBJ databases">
        <authorList>
            <person name="Weinstock G."/>
            <person name="Sodergren E."/>
            <person name="Clifton S."/>
            <person name="Fulton L."/>
            <person name="Fulton B."/>
            <person name="Courtney L."/>
            <person name="Fronick C."/>
            <person name="Harrison M."/>
            <person name="Strong C."/>
            <person name="Farmer C."/>
            <person name="Delahaunty K."/>
            <person name="Markovic C."/>
            <person name="Hall O."/>
            <person name="Minx P."/>
            <person name="Tomlinson C."/>
            <person name="Mitreva M."/>
            <person name="Nelson J."/>
            <person name="Hou S."/>
            <person name="Wollam A."/>
            <person name="Pepin K.H."/>
            <person name="Johnson M."/>
            <person name="Bhonagiri V."/>
            <person name="Nash W.E."/>
            <person name="Warren W."/>
            <person name="Chinwalla A."/>
            <person name="Mardis E.R."/>
            <person name="Wilson R.K."/>
        </authorList>
    </citation>
    <scope>NUCLEOTIDE SEQUENCE [LARGE SCALE GENOMIC DNA]</scope>
    <source>
        <strain evidence="2 3">DSM 20093</strain>
    </source>
</reference>
<dbReference type="InterPro" id="IPR011990">
    <property type="entry name" value="TPR-like_helical_dom_sf"/>
</dbReference>